<reference evidence="2 3" key="1">
    <citation type="submission" date="2016-10" db="EMBL/GenBank/DDBJ databases">
        <authorList>
            <person name="de Groot N.N."/>
        </authorList>
    </citation>
    <scope>NUCLEOTIDE SEQUENCE [LARGE SCALE GENOMIC DNA]</scope>
    <source>
        <strain evidence="2 3">DSM 19886</strain>
    </source>
</reference>
<organism evidence="2 3">
    <name type="scientific">Kriegella aquimaris</name>
    <dbReference type="NCBI Taxonomy" id="192904"/>
    <lineage>
        <taxon>Bacteria</taxon>
        <taxon>Pseudomonadati</taxon>
        <taxon>Bacteroidota</taxon>
        <taxon>Flavobacteriia</taxon>
        <taxon>Flavobacteriales</taxon>
        <taxon>Flavobacteriaceae</taxon>
        <taxon>Kriegella</taxon>
    </lineage>
</organism>
<evidence type="ECO:0000313" key="2">
    <source>
        <dbReference type="EMBL" id="SDM65952.1"/>
    </source>
</evidence>
<accession>A0A1G9V155</accession>
<dbReference type="Pfam" id="PF03235">
    <property type="entry name" value="GmrSD_N"/>
    <property type="match status" value="1"/>
</dbReference>
<dbReference type="EMBL" id="FNGV01000012">
    <property type="protein sequence ID" value="SDM65952.1"/>
    <property type="molecule type" value="Genomic_DNA"/>
</dbReference>
<dbReference type="AlphaFoldDB" id="A0A1G9V155"/>
<dbReference type="RefSeq" id="WP_089893383.1">
    <property type="nucleotide sequence ID" value="NZ_FNGV01000012.1"/>
</dbReference>
<proteinExistence type="predicted"/>
<dbReference type="PANTHER" id="PTHR37292:SF2">
    <property type="entry name" value="DUF262 DOMAIN-CONTAINING PROTEIN"/>
    <property type="match status" value="1"/>
</dbReference>
<evidence type="ECO:0000313" key="3">
    <source>
        <dbReference type="Proteomes" id="UP000199440"/>
    </source>
</evidence>
<evidence type="ECO:0000259" key="1">
    <source>
        <dbReference type="Pfam" id="PF03235"/>
    </source>
</evidence>
<feature type="domain" description="GmrSD restriction endonucleases N-terminal" evidence="1">
    <location>
        <begin position="17"/>
        <end position="267"/>
    </location>
</feature>
<keyword evidence="3" id="KW-1185">Reference proteome</keyword>
<dbReference type="STRING" id="192904.SAMN04488514_11270"/>
<name>A0A1G9V155_9FLAO</name>
<gene>
    <name evidence="2" type="ORF">SAMN04488514_11270</name>
</gene>
<dbReference type="Proteomes" id="UP000199440">
    <property type="component" value="Unassembled WGS sequence"/>
</dbReference>
<dbReference type="OrthoDB" id="9798761at2"/>
<sequence>MNSRKMPSSNAQDRPISVWFQKIENGEIKLPRFQRHQAWDRRRIASLLDTVVQNLPLGVTLLLNVDKEQFISRYLVTAPQTGARVTEHLLDGQQRLTALWRALHNNYKSETFFIYLSDYDDTLEEGDDCYEDYTVFYLGRWIDKKERLKPLWVDIPNETLSRGYIPMNLFRPGDIAEEYESWVEKAMLQYKPMNSEDDYESLLMDWMTGKQKLLNIIRDVRETIAHFNLPYLALPSATSKDTALQVFINMNTNSKPLSQYDIIRAEIEGVKGVSLDDYQNNLNSKHTNIQHYFELPFLILATSALIQEKLPNQRGMWDMEKDTMIANWDSMADGLSKMANFLESQGIYDKKRLPTNAVLAVIAALYTHIPEILDARGQAEILLRKYLWSSFFTNRYENSAATHAYNDFVALKNQIKKSKEIVILSKESDVPVLNRNKYPLSTLEELMQVGWPNRENIRARGIMAIFNKLGAIDFADGSQINRQQLIDNKRHYHHVFPRDILKKADIETDLALNCALITDKTNLNISNKEPFTYLKDRYDWTSEDIVNTRLKSHLIPIEELKNGGYENLTSEMKKEKIKADFNAFIKKRGQFVIAAIEQLTKGNDISANDIINSVLKTIETKTKNEFV</sequence>
<protein>
    <recommendedName>
        <fullName evidence="1">GmrSD restriction endonucleases N-terminal domain-containing protein</fullName>
    </recommendedName>
</protein>
<dbReference type="PANTHER" id="PTHR37292">
    <property type="entry name" value="VNG6097C"/>
    <property type="match status" value="1"/>
</dbReference>
<dbReference type="InterPro" id="IPR004919">
    <property type="entry name" value="GmrSD_N"/>
</dbReference>